<dbReference type="AlphaFoldDB" id="A0A6J7Q7C8"/>
<sequence length="46" mass="4888">MPMTLISFIADLPPAWVGVEMTPMCTTVSTDADDITPAMTGLRMSA</sequence>
<accession>A0A6J7Q7C8</accession>
<dbReference type="EMBL" id="CAFBOZ010000200">
    <property type="protein sequence ID" value="CAB5013488.1"/>
    <property type="molecule type" value="Genomic_DNA"/>
</dbReference>
<gene>
    <name evidence="1" type="ORF">UFOPK3992_01338</name>
</gene>
<name>A0A6J7Q7C8_9ZZZZ</name>
<protein>
    <submittedName>
        <fullName evidence="1">Unannotated protein</fullName>
    </submittedName>
</protein>
<reference evidence="1" key="1">
    <citation type="submission" date="2020-05" db="EMBL/GenBank/DDBJ databases">
        <authorList>
            <person name="Chiriac C."/>
            <person name="Salcher M."/>
            <person name="Ghai R."/>
            <person name="Kavagutti S V."/>
        </authorList>
    </citation>
    <scope>NUCLEOTIDE SEQUENCE</scope>
</reference>
<evidence type="ECO:0000313" key="1">
    <source>
        <dbReference type="EMBL" id="CAB5013488.1"/>
    </source>
</evidence>
<proteinExistence type="predicted"/>
<organism evidence="1">
    <name type="scientific">freshwater metagenome</name>
    <dbReference type="NCBI Taxonomy" id="449393"/>
    <lineage>
        <taxon>unclassified sequences</taxon>
        <taxon>metagenomes</taxon>
        <taxon>ecological metagenomes</taxon>
    </lineage>
</organism>